<evidence type="ECO:0000256" key="2">
    <source>
        <dbReference type="SAM" id="MobiDB-lite"/>
    </source>
</evidence>
<sequence>MGDQTPTQLIMGSSSRPTSPRPLSANSHSSSGDEKEKKGLMLPPPVPVKTNKGQEDKPVPPRMTRLPSLKQLSEHLHYTPPTPPSQQPNLHEQSPGSSSSNPLRISTNPVPLQSSSAASHTSIVMTPTSTGRLKLPASAMMRSLSAGSSGSATGGLAPVTSSPAIAPNLGSVQGQGHSPTSAHSPTPAQQLAKFVPGGLGDFRPESGPEASTSMSRSASHEVHAEHHREIPSLDEIKKKVNVSKGEDQHRLDLPNERVTEKEKSKTSVESTGERISISSAKGGKKEHPLQHSWTLYYDSKTYKPDPSLIASKQGDKILADYEMTLLTIGKFDTVEGFARHFNNVRLPSQLTPSSNYHLFKSGIRPMWEDPANANGGKWVILFRSSPGTLDIAWANLTMALVGEILDPENQVCGIVGSTRPKVDRLQVWTRGKDDVEGLNQLGKRIVEVMALEGRDADSMSMEYQYNTNDSRPPPNKFIHISYANRAPSTPSRSMSSAFQGPPGSLGGMGQARTHSSSGVNLTHPLPLPPHSPAVIKGDHGSGNNATGMKRGLSHGNPLTGPLDLVRQENYGSQEGVTGV</sequence>
<proteinExistence type="inferred from homology"/>
<dbReference type="Proteomes" id="UP000002149">
    <property type="component" value="Chromosome 6"/>
</dbReference>
<dbReference type="VEuPathDB" id="FungiDB:CNF01300"/>
<dbReference type="EMBL" id="AE017346">
    <property type="protein sequence ID" value="AAW44254.2"/>
    <property type="molecule type" value="Genomic_DNA"/>
</dbReference>
<dbReference type="PANTHER" id="PTHR11960:SF73">
    <property type="entry name" value="TRANSLATION INITIATION FACTOR 4E, PUTATIVE-RELATED"/>
    <property type="match status" value="1"/>
</dbReference>
<feature type="compositionally biased region" description="Polar residues" evidence="2">
    <location>
        <begin position="486"/>
        <end position="498"/>
    </location>
</feature>
<evidence type="ECO:0000313" key="4">
    <source>
        <dbReference type="Proteomes" id="UP000002149"/>
    </source>
</evidence>
<evidence type="ECO:0000256" key="1">
    <source>
        <dbReference type="RuleBase" id="RU004374"/>
    </source>
</evidence>
<dbReference type="Pfam" id="PF01652">
    <property type="entry name" value="IF4E"/>
    <property type="match status" value="1"/>
</dbReference>
<dbReference type="InterPro" id="IPR001040">
    <property type="entry name" value="TIF_eIF_4E"/>
</dbReference>
<organism evidence="3 4">
    <name type="scientific">Cryptococcus deneoformans (strain JEC21 / ATCC MYA-565)</name>
    <name type="common">Cryptococcus neoformans var. neoformans serotype D</name>
    <dbReference type="NCBI Taxonomy" id="214684"/>
    <lineage>
        <taxon>Eukaryota</taxon>
        <taxon>Fungi</taxon>
        <taxon>Dikarya</taxon>
        <taxon>Basidiomycota</taxon>
        <taxon>Agaricomycotina</taxon>
        <taxon>Tremellomycetes</taxon>
        <taxon>Tremellales</taxon>
        <taxon>Cryptococcaceae</taxon>
        <taxon>Cryptococcus</taxon>
        <taxon>Cryptococcus neoformans species complex</taxon>
    </lineage>
</organism>
<feature type="compositionally biased region" description="Low complexity" evidence="2">
    <location>
        <begin position="144"/>
        <end position="157"/>
    </location>
</feature>
<feature type="compositionally biased region" description="Polar residues" evidence="2">
    <location>
        <begin position="87"/>
        <end position="122"/>
    </location>
</feature>
<dbReference type="InterPro" id="IPR023398">
    <property type="entry name" value="TIF_eIF4e-like"/>
</dbReference>
<dbReference type="GO" id="GO:0000340">
    <property type="term" value="F:RNA 7-methylguanosine cap binding"/>
    <property type="evidence" value="ECO:0000318"/>
    <property type="project" value="GO_Central"/>
</dbReference>
<dbReference type="HOGENOM" id="CLU_033911_0_0_1"/>
<evidence type="ECO:0008006" key="5">
    <source>
        <dbReference type="Google" id="ProtNLM"/>
    </source>
</evidence>
<protein>
    <recommendedName>
        <fullName evidence="5">Translation initiation factor 4E</fullName>
    </recommendedName>
</protein>
<keyword evidence="1" id="KW-0648">Protein biosynthesis</keyword>
<reference evidence="3 4" key="1">
    <citation type="journal article" date="2005" name="Science">
        <title>The genome of the basidiomycetous yeast and human pathogen Cryptococcus neoformans.</title>
        <authorList>
            <person name="Loftus B.J."/>
            <person name="Fung E."/>
            <person name="Roncaglia P."/>
            <person name="Rowley D."/>
            <person name="Amedeo P."/>
            <person name="Bruno D."/>
            <person name="Vamathevan J."/>
            <person name="Miranda M."/>
            <person name="Anderson I.J."/>
            <person name="Fraser J.A."/>
            <person name="Allen J.E."/>
            <person name="Bosdet I.E."/>
            <person name="Brent M.R."/>
            <person name="Chiu R."/>
            <person name="Doering T.L."/>
            <person name="Donlin M.J."/>
            <person name="D'Souza C.A."/>
            <person name="Fox D.S."/>
            <person name="Grinberg V."/>
            <person name="Fu J."/>
            <person name="Fukushima M."/>
            <person name="Haas B.J."/>
            <person name="Huang J.C."/>
            <person name="Janbon G."/>
            <person name="Jones S.J."/>
            <person name="Koo H.L."/>
            <person name="Krzywinski M.I."/>
            <person name="Kwon-Chung J.K."/>
            <person name="Lengeler K.B."/>
            <person name="Maiti R."/>
            <person name="Marra M.A."/>
            <person name="Marra R.E."/>
            <person name="Mathewson C.A."/>
            <person name="Mitchell T.G."/>
            <person name="Pertea M."/>
            <person name="Riggs F.R."/>
            <person name="Salzberg S.L."/>
            <person name="Schein J.E."/>
            <person name="Shvartsbeyn A."/>
            <person name="Shin H."/>
            <person name="Shumway M."/>
            <person name="Specht C.A."/>
            <person name="Suh B.B."/>
            <person name="Tenney A."/>
            <person name="Utterback T.R."/>
            <person name="Wickes B.L."/>
            <person name="Wortman J.R."/>
            <person name="Wye N.H."/>
            <person name="Kronstad J.W."/>
            <person name="Lodge J.K."/>
            <person name="Heitman J."/>
            <person name="Davis R.W."/>
            <person name="Fraser C.M."/>
            <person name="Hyman R.W."/>
        </authorList>
    </citation>
    <scope>NUCLEOTIDE SEQUENCE [LARGE SCALE GENOMIC DNA]</scope>
    <source>
        <strain evidence="4">JEC21 / ATCC MYA-565</strain>
    </source>
</reference>
<dbReference type="GO" id="GO:0003743">
    <property type="term" value="F:translation initiation factor activity"/>
    <property type="evidence" value="ECO:0000318"/>
    <property type="project" value="GO_Central"/>
</dbReference>
<dbReference type="PANTHER" id="PTHR11960">
    <property type="entry name" value="EUKARYOTIC TRANSLATION INITIATION FACTOR 4E RELATED"/>
    <property type="match status" value="1"/>
</dbReference>
<dbReference type="OrthoDB" id="590761at2759"/>
<evidence type="ECO:0000313" key="3">
    <source>
        <dbReference type="EMBL" id="AAW44254.2"/>
    </source>
</evidence>
<dbReference type="RefSeq" id="XP_024513096.1">
    <property type="nucleotide sequence ID" value="XM_024657356.1"/>
</dbReference>
<dbReference type="PaxDb" id="214684-Q5KFL9"/>
<dbReference type="KEGG" id="cne:CNF01300"/>
<dbReference type="GO" id="GO:0016281">
    <property type="term" value="C:eukaryotic translation initiation factor 4F complex"/>
    <property type="evidence" value="ECO:0000318"/>
    <property type="project" value="GO_Central"/>
</dbReference>
<dbReference type="InParanoid" id="Q5KFL9"/>
<dbReference type="eggNOG" id="KOG1669">
    <property type="taxonomic scope" value="Eukaryota"/>
</dbReference>
<dbReference type="SUPFAM" id="SSF55418">
    <property type="entry name" value="eIF4e-like"/>
    <property type="match status" value="1"/>
</dbReference>
<dbReference type="GO" id="GO:0006413">
    <property type="term" value="P:translational initiation"/>
    <property type="evidence" value="ECO:0000318"/>
    <property type="project" value="GO_Central"/>
</dbReference>
<feature type="compositionally biased region" description="Polar residues" evidence="2">
    <location>
        <begin position="1"/>
        <end position="12"/>
    </location>
</feature>
<keyword evidence="1" id="KW-0694">RNA-binding</keyword>
<dbReference type="GeneID" id="3258079"/>
<dbReference type="STRING" id="214684.Q5KFL9"/>
<dbReference type="FunFam" id="3.30.760.10:FF:000032">
    <property type="entry name" value="Chromosome 7, whole genome shotgun sequence"/>
    <property type="match status" value="1"/>
</dbReference>
<dbReference type="AlphaFoldDB" id="Q5KFL9"/>
<feature type="compositionally biased region" description="Basic and acidic residues" evidence="2">
    <location>
        <begin position="218"/>
        <end position="266"/>
    </location>
</feature>
<gene>
    <name evidence="3" type="ordered locus">CNF01300</name>
</gene>
<keyword evidence="4" id="KW-1185">Reference proteome</keyword>
<feature type="compositionally biased region" description="Low complexity" evidence="2">
    <location>
        <begin position="13"/>
        <end position="24"/>
    </location>
</feature>
<name>Q5KFL9_CRYD1</name>
<feature type="compositionally biased region" description="Polar residues" evidence="2">
    <location>
        <begin position="170"/>
        <end position="189"/>
    </location>
</feature>
<accession>Q5KFL9</accession>
<dbReference type="Gene3D" id="3.30.760.10">
    <property type="entry name" value="RNA Cap, Translation Initiation Factor Eif4e"/>
    <property type="match status" value="1"/>
</dbReference>
<feature type="region of interest" description="Disordered" evidence="2">
    <location>
        <begin position="144"/>
        <end position="285"/>
    </location>
</feature>
<feature type="region of interest" description="Disordered" evidence="2">
    <location>
        <begin position="1"/>
        <end position="122"/>
    </location>
</feature>
<feature type="region of interest" description="Disordered" evidence="2">
    <location>
        <begin position="485"/>
        <end position="579"/>
    </location>
</feature>
<keyword evidence="1" id="KW-0396">Initiation factor</keyword>
<feature type="compositionally biased region" description="Polar residues" evidence="2">
    <location>
        <begin position="569"/>
        <end position="579"/>
    </location>
</feature>
<comment type="similarity">
    <text evidence="1">Belongs to the eukaryotic initiation factor 4E family.</text>
</comment>